<sequence>MRAEKWASLVRRLNASGACQVYSIDVPKENFGVRPAVVMEPLDRLMYQSLVDFQRFNLINDLDYWVYGWRLPRQDSHGKNYLTNKVEWAGYRVALSNLAEFSPVGLKTDVTSCFASIPMGGLVKDLRRHGVAGDALERLIDLLVELDQTPGRSGLMQRSKSSSVLANMYLRRLDKPLHEYYEKLPKRGFKRALSGRGGVVRWMDDIWVFGLDEATLRGVQVELEGVAHGAKLELNMGKTVVKANEDLVAAVRKIQHSAVDDALDSDPTDWQPLEELLDGIIDDPTQADRTTIRFALHRMRTHEISSRRDRLTSAVSMMPHAADHVARAYRHLGWWRSMREWYLEYKKGPWAHFEWSVARLGAMFPTQARISLRMRTAFAETLHERPSLPLMALTAQRLAFWDPDLAREVIYELLPRVDHPHERRILALSLLRTGDERRLIRRSLSDFEENALTLRMIEKNRFDPFAVSPDFRADDDD</sequence>
<dbReference type="Pfam" id="PF00078">
    <property type="entry name" value="RVT_1"/>
    <property type="match status" value="1"/>
</dbReference>
<dbReference type="InterPro" id="IPR000477">
    <property type="entry name" value="RT_dom"/>
</dbReference>
<dbReference type="GO" id="GO:0003964">
    <property type="term" value="F:RNA-directed DNA polymerase activity"/>
    <property type="evidence" value="ECO:0007669"/>
    <property type="project" value="UniProtKB-KW"/>
</dbReference>
<protein>
    <submittedName>
        <fullName evidence="2">RNA-directed DNA polymerase</fullName>
    </submittedName>
</protein>
<feature type="domain" description="Reverse transcriptase" evidence="1">
    <location>
        <begin position="1"/>
        <end position="275"/>
    </location>
</feature>
<accession>A0A9X2SGJ4</accession>
<name>A0A9X2SGJ4_9PSEU</name>
<keyword evidence="2" id="KW-0548">Nucleotidyltransferase</keyword>
<keyword evidence="2" id="KW-0695">RNA-directed DNA polymerase</keyword>
<dbReference type="RefSeq" id="WP_257918080.1">
    <property type="nucleotide sequence ID" value="NZ_JAMXQV010000001.1"/>
</dbReference>
<keyword evidence="3" id="KW-1185">Reference proteome</keyword>
<evidence type="ECO:0000313" key="2">
    <source>
        <dbReference type="EMBL" id="MCR6481434.1"/>
    </source>
</evidence>
<dbReference type="Proteomes" id="UP001144096">
    <property type="component" value="Unassembled WGS sequence"/>
</dbReference>
<dbReference type="CDD" id="cd01646">
    <property type="entry name" value="RT_Bac_retron_I"/>
    <property type="match status" value="1"/>
</dbReference>
<evidence type="ECO:0000313" key="3">
    <source>
        <dbReference type="Proteomes" id="UP001144096"/>
    </source>
</evidence>
<evidence type="ECO:0000259" key="1">
    <source>
        <dbReference type="PROSITE" id="PS50878"/>
    </source>
</evidence>
<reference evidence="2" key="1">
    <citation type="submission" date="2022-06" db="EMBL/GenBank/DDBJ databases">
        <title>Amycolatopsis iheyaensis sp. nov., a new species of the genus Amycolatopsis isolated from soil in Iheya island, Japan.</title>
        <authorList>
            <person name="Ngamcharungchit C."/>
            <person name="Kanto H."/>
            <person name="Take A."/>
            <person name="Intra B."/>
            <person name="Matsumoto A."/>
            <person name="Panbangred W."/>
            <person name="Inahashi Y."/>
        </authorList>
    </citation>
    <scope>NUCLEOTIDE SEQUENCE</scope>
    <source>
        <strain evidence="2">OK19-0408</strain>
    </source>
</reference>
<dbReference type="EMBL" id="JAMXQV010000001">
    <property type="protein sequence ID" value="MCR6481434.1"/>
    <property type="molecule type" value="Genomic_DNA"/>
</dbReference>
<proteinExistence type="predicted"/>
<dbReference type="PROSITE" id="PS50878">
    <property type="entry name" value="RT_POL"/>
    <property type="match status" value="1"/>
</dbReference>
<keyword evidence="2" id="KW-0808">Transferase</keyword>
<comment type="caution">
    <text evidence="2">The sequence shown here is derived from an EMBL/GenBank/DDBJ whole genome shotgun (WGS) entry which is preliminary data.</text>
</comment>
<dbReference type="AlphaFoldDB" id="A0A9X2SGJ4"/>
<gene>
    <name evidence="2" type="ORF">M8542_01255</name>
</gene>
<organism evidence="2 3">
    <name type="scientific">Amycolatopsis iheyensis</name>
    <dbReference type="NCBI Taxonomy" id="2945988"/>
    <lineage>
        <taxon>Bacteria</taxon>
        <taxon>Bacillati</taxon>
        <taxon>Actinomycetota</taxon>
        <taxon>Actinomycetes</taxon>
        <taxon>Pseudonocardiales</taxon>
        <taxon>Pseudonocardiaceae</taxon>
        <taxon>Amycolatopsis</taxon>
    </lineage>
</organism>